<evidence type="ECO:0000313" key="1">
    <source>
        <dbReference type="EMBL" id="AEQ52663.1"/>
    </source>
</evidence>
<accession>G4RBI7</accession>
<dbReference type="AlphaFoldDB" id="G4RBI7"/>
<evidence type="ECO:0000313" key="2">
    <source>
        <dbReference type="Proteomes" id="UP000008850"/>
    </source>
</evidence>
<proteinExistence type="predicted"/>
<gene>
    <name evidence="1" type="ordered locus">KKY_2655</name>
</gene>
<dbReference type="RefSeq" id="WP_014131812.1">
    <property type="nucleotide sequence ID" value="NC_016078.1"/>
</dbReference>
<name>G4RBI7_PELHB</name>
<organism evidence="1 2">
    <name type="scientific">Pelagibacterium halotolerans (strain DSM 22347 / JCM 15775 / CGMCC 1.7692 / B2)</name>
    <dbReference type="NCBI Taxonomy" id="1082931"/>
    <lineage>
        <taxon>Bacteria</taxon>
        <taxon>Pseudomonadati</taxon>
        <taxon>Pseudomonadota</taxon>
        <taxon>Alphaproteobacteria</taxon>
        <taxon>Hyphomicrobiales</taxon>
        <taxon>Devosiaceae</taxon>
        <taxon>Pelagibacterium</taxon>
    </lineage>
</organism>
<dbReference type="KEGG" id="phl:KKY_2655"/>
<reference evidence="1 2" key="1">
    <citation type="journal article" date="2012" name="J. Bacteriol.">
        <title>Complete genome sequence of Pelagibacterium halotolerans B2T.</title>
        <authorList>
            <person name="Huo Y.Y."/>
            <person name="Cheng H."/>
            <person name="Han X.F."/>
            <person name="Jiang X.W."/>
            <person name="Sun C."/>
            <person name="Zhang X.Q."/>
            <person name="Zhu X.F."/>
            <person name="Liu Y.F."/>
            <person name="Li P.F."/>
            <person name="Ni P.X."/>
            <person name="Wu M."/>
        </authorList>
    </citation>
    <scope>NUCLEOTIDE SEQUENCE [LARGE SCALE GENOMIC DNA]</scope>
    <source>
        <strain evidence="2">DSM 22347 / JCM 15775 / CGMCC 1.7692 / B2</strain>
    </source>
</reference>
<dbReference type="Proteomes" id="UP000008850">
    <property type="component" value="Chromosome"/>
</dbReference>
<protein>
    <submittedName>
        <fullName evidence="1">Uncharacterized protein</fullName>
    </submittedName>
</protein>
<sequence length="100" mass="11262">MPRTPAEKIATGLEAERIAYIAPPTELEPEGALGQDQKWVDLVDFWYDQDVSWGAALLVYISDRFDVTLEQAYADTDSFAKSMTARFDRLEDPDAVVSFN</sequence>
<dbReference type="HOGENOM" id="CLU_2303246_0_0_5"/>
<keyword evidence="2" id="KW-1185">Reference proteome</keyword>
<dbReference type="EMBL" id="CP003075">
    <property type="protein sequence ID" value="AEQ52663.1"/>
    <property type="molecule type" value="Genomic_DNA"/>
</dbReference>